<dbReference type="Pfam" id="PF21788">
    <property type="entry name" value="TNP-like_GBD"/>
    <property type="match status" value="1"/>
</dbReference>
<gene>
    <name evidence="3" type="ORF">KUF71_009229</name>
</gene>
<dbReference type="SUPFAM" id="SSF68906">
    <property type="entry name" value="SAP domain"/>
    <property type="match status" value="1"/>
</dbReference>
<feature type="region of interest" description="Disordered" evidence="1">
    <location>
        <begin position="168"/>
        <end position="206"/>
    </location>
</feature>
<dbReference type="InterPro" id="IPR036361">
    <property type="entry name" value="SAP_dom_sf"/>
</dbReference>
<evidence type="ECO:0000259" key="2">
    <source>
        <dbReference type="PROSITE" id="PS50800"/>
    </source>
</evidence>
<dbReference type="InterPro" id="IPR048365">
    <property type="entry name" value="TNP-like_RNaseH_N"/>
</dbReference>
<keyword evidence="4" id="KW-1185">Reference proteome</keyword>
<feature type="region of interest" description="Disordered" evidence="1">
    <location>
        <begin position="943"/>
        <end position="992"/>
    </location>
</feature>
<reference evidence="3" key="2">
    <citation type="journal article" date="2023" name="BMC Genomics">
        <title>Pest status, molecular evolution, and epigenetic factors derived from the genome assembly of Frankliniella fusca, a thysanopteran phytovirus vector.</title>
        <authorList>
            <person name="Catto M.A."/>
            <person name="Labadie P.E."/>
            <person name="Jacobson A.L."/>
            <person name="Kennedy G.G."/>
            <person name="Srinivasan R."/>
            <person name="Hunt B.G."/>
        </authorList>
    </citation>
    <scope>NUCLEOTIDE SEQUENCE</scope>
    <source>
        <strain evidence="3">PL_HMW_Pooled</strain>
    </source>
</reference>
<protein>
    <submittedName>
        <fullName evidence="3">Transposable element P transposase</fullName>
    </submittedName>
</protein>
<dbReference type="Pfam" id="PF02037">
    <property type="entry name" value="SAP"/>
    <property type="match status" value="1"/>
</dbReference>
<reference evidence="3" key="1">
    <citation type="submission" date="2021-07" db="EMBL/GenBank/DDBJ databases">
        <authorList>
            <person name="Catto M.A."/>
            <person name="Jacobson A."/>
            <person name="Kennedy G."/>
            <person name="Labadie P."/>
            <person name="Hunt B.G."/>
            <person name="Srinivasan R."/>
        </authorList>
    </citation>
    <scope>NUCLEOTIDE SEQUENCE</scope>
    <source>
        <strain evidence="3">PL_HMW_Pooled</strain>
        <tissue evidence="3">Head</tissue>
    </source>
</reference>
<dbReference type="Proteomes" id="UP001219518">
    <property type="component" value="Unassembled WGS sequence"/>
</dbReference>
<dbReference type="Gene3D" id="1.10.720.30">
    <property type="entry name" value="SAP domain"/>
    <property type="match status" value="1"/>
</dbReference>
<evidence type="ECO:0000313" key="3">
    <source>
        <dbReference type="EMBL" id="KAK3919942.1"/>
    </source>
</evidence>
<dbReference type="EMBL" id="JAHWGI010000985">
    <property type="protein sequence ID" value="KAK3919942.1"/>
    <property type="molecule type" value="Genomic_DNA"/>
</dbReference>
<feature type="domain" description="SAP" evidence="2">
    <location>
        <begin position="1046"/>
        <end position="1080"/>
    </location>
</feature>
<name>A0AAE1LJ46_9NEOP</name>
<dbReference type="Pfam" id="PF21787">
    <property type="entry name" value="TNP-like_RNaseH_N"/>
    <property type="match status" value="1"/>
</dbReference>
<dbReference type="AlphaFoldDB" id="A0AAE1LJ46"/>
<proteinExistence type="predicted"/>
<dbReference type="Pfam" id="PF21789">
    <property type="entry name" value="TNP-like_RNaseH_C"/>
    <property type="match status" value="1"/>
</dbReference>
<feature type="region of interest" description="Disordered" evidence="1">
    <location>
        <begin position="1"/>
        <end position="22"/>
    </location>
</feature>
<evidence type="ECO:0000313" key="4">
    <source>
        <dbReference type="Proteomes" id="UP001219518"/>
    </source>
</evidence>
<feature type="compositionally biased region" description="Basic and acidic residues" evidence="1">
    <location>
        <begin position="180"/>
        <end position="192"/>
    </location>
</feature>
<organism evidence="3 4">
    <name type="scientific">Frankliniella fusca</name>
    <dbReference type="NCBI Taxonomy" id="407009"/>
    <lineage>
        <taxon>Eukaryota</taxon>
        <taxon>Metazoa</taxon>
        <taxon>Ecdysozoa</taxon>
        <taxon>Arthropoda</taxon>
        <taxon>Hexapoda</taxon>
        <taxon>Insecta</taxon>
        <taxon>Pterygota</taxon>
        <taxon>Neoptera</taxon>
        <taxon>Paraneoptera</taxon>
        <taxon>Thysanoptera</taxon>
        <taxon>Terebrantia</taxon>
        <taxon>Thripoidea</taxon>
        <taxon>Thripidae</taxon>
        <taxon>Frankliniella</taxon>
    </lineage>
</organism>
<dbReference type="SMART" id="SM00513">
    <property type="entry name" value="SAP"/>
    <property type="match status" value="1"/>
</dbReference>
<dbReference type="InterPro" id="IPR003034">
    <property type="entry name" value="SAP_dom"/>
</dbReference>
<feature type="compositionally biased region" description="Polar residues" evidence="1">
    <location>
        <begin position="969"/>
        <end position="990"/>
    </location>
</feature>
<dbReference type="InterPro" id="IPR048367">
    <property type="entry name" value="TNP-like_RNaseH_C"/>
</dbReference>
<feature type="compositionally biased region" description="Polar residues" evidence="1">
    <location>
        <begin position="1"/>
        <end position="17"/>
    </location>
</feature>
<sequence>MSLTALVCSQPSGQSETSDSDFKNSDCLVWIHEKDFKGDNCRNDESDYSDGRQYEWLQYVGDEELYNNTVTFNNKNRFLCPGHFNDKCFWDKRKHNLKRRSVPTIFLNEPLSSERISQLLSQQTCQQSSCHVAVEHAAPVTPEKGEKRSHPDDDEDMLFLQPDPKMLCTEPPPTPSTPRRPMESLGARERARPSRSRMSRSEIARMSGVSKITEDVDKVAKTALQYRQMAKKLQVTLIKSTKKSTRYRKSFNSKTLKLVEELSISATTRVIVKGELRNFKKKPNGRNWTLDDKIFWLSFFKRSPKAYRFLQRYITLPSESCLKVLLSQISVKPGIIAPCLSILKDIVSKLAPKDRHCVLLFDEIFLRGHLRYVSSLKMVHGFEDYGPDGRTHLIADHALGFMVQGLNAHWVLPIAFYLVSKTCPSTILKKCIKSVIRSLRDIGLTVVASVSDQGPTNRSTIRELKEECGDSVFYCVDQSRVYHVWDVPHLMKSVRNNLLTSNLIFGSGKLAKWRDVIDYYNLDNSLCKMSVLTRKHVDPKGRDKMRVSLASQALGSRTANGMEYTHRVTNGEKLPSCMDTVEFIRLIDFYFDICNGPRASKFEPQKSTRCDVTADSLHLQEWHTMRNNMKNWIFVRKKNGSRHVPPCVTGWLENAVTLKCLWIKLQNLCFKTLRLRSLNQDALENFFGLIRQCGGSSSDLTCEQFVGALKTCLISRYTSQIRGKNCQDDESVFLSDLKLLIQNGSAAAATSSSSALLRGDVPTRLTPVAVNNPLHRMSASNLWLSTLAELTTISQCKDCRNLLSTNQRTLESSCSSSIMDKYPSSLLITLFLKTQSVFERKWRSLLFKSDVFSVVRKMSQESANWSSVFCAAHQLGDAPDLLLEKVAQHLVQLKIKQCNASIKAGVARYSRQACSSKNSDGLHPEEEELELVEEEALLLADEADSGCDRRTPSRTGNAPLQTPVRMQTPLRTPNRPQCSTPATPAVTSKATPVATPIGTPVATPVATPQIPLTPRQQARQKVLSSWEAPGSNDEDKIKQLFLSGEIDKLKVPDLKNYLKLKKLKVSGLKEELKTRLKESVGL</sequence>
<accession>A0AAE1LJ46</accession>
<evidence type="ECO:0000256" key="1">
    <source>
        <dbReference type="SAM" id="MobiDB-lite"/>
    </source>
</evidence>
<comment type="caution">
    <text evidence="3">The sequence shown here is derived from an EMBL/GenBank/DDBJ whole genome shotgun (WGS) entry which is preliminary data.</text>
</comment>
<dbReference type="PROSITE" id="PS50800">
    <property type="entry name" value="SAP"/>
    <property type="match status" value="1"/>
</dbReference>
<dbReference type="InterPro" id="IPR048366">
    <property type="entry name" value="TNP-like_GBD"/>
</dbReference>